<evidence type="ECO:0000313" key="2">
    <source>
        <dbReference type="Proteomes" id="UP000828048"/>
    </source>
</evidence>
<dbReference type="Proteomes" id="UP000828048">
    <property type="component" value="Chromosome 2"/>
</dbReference>
<dbReference type="EMBL" id="CM037152">
    <property type="protein sequence ID" value="KAH7832944.1"/>
    <property type="molecule type" value="Genomic_DNA"/>
</dbReference>
<gene>
    <name evidence="1" type="ORF">Vadar_001640</name>
</gene>
<sequence>MCNLDLRFVVPALVNLTLSFLQHHQPILDINLDNWFFSIVIILTLIVFLFTSVKLPLSVITHPIRVRAGDFSSLLVISLLGSIFLPQPIFWFGYVITICVSPWHGFLSAFLFRFWNILRAIPVLMITCIVHNHEQHERETDTPPPPQVVVLGDDDDDDDIRGNPRLLEQQSSEPHTTVVVVQP</sequence>
<name>A0ACB7WWT2_9ERIC</name>
<proteinExistence type="predicted"/>
<keyword evidence="2" id="KW-1185">Reference proteome</keyword>
<organism evidence="1 2">
    <name type="scientific">Vaccinium darrowii</name>
    <dbReference type="NCBI Taxonomy" id="229202"/>
    <lineage>
        <taxon>Eukaryota</taxon>
        <taxon>Viridiplantae</taxon>
        <taxon>Streptophyta</taxon>
        <taxon>Embryophyta</taxon>
        <taxon>Tracheophyta</taxon>
        <taxon>Spermatophyta</taxon>
        <taxon>Magnoliopsida</taxon>
        <taxon>eudicotyledons</taxon>
        <taxon>Gunneridae</taxon>
        <taxon>Pentapetalae</taxon>
        <taxon>asterids</taxon>
        <taxon>Ericales</taxon>
        <taxon>Ericaceae</taxon>
        <taxon>Vaccinioideae</taxon>
        <taxon>Vaccinieae</taxon>
        <taxon>Vaccinium</taxon>
    </lineage>
</organism>
<protein>
    <submittedName>
        <fullName evidence="1">Uncharacterized protein</fullName>
    </submittedName>
</protein>
<reference evidence="1 2" key="1">
    <citation type="journal article" date="2021" name="Hortic Res">
        <title>High-quality reference genome and annotation aids understanding of berry development for evergreen blueberry (Vaccinium darrowii).</title>
        <authorList>
            <person name="Yu J."/>
            <person name="Hulse-Kemp A.M."/>
            <person name="Babiker E."/>
            <person name="Staton M."/>
        </authorList>
    </citation>
    <scope>NUCLEOTIDE SEQUENCE [LARGE SCALE GENOMIC DNA]</scope>
    <source>
        <strain evidence="2">cv. NJ 8807/NJ 8810</strain>
        <tissue evidence="1">Young leaf</tissue>
    </source>
</reference>
<evidence type="ECO:0000313" key="1">
    <source>
        <dbReference type="EMBL" id="KAH7832944.1"/>
    </source>
</evidence>
<comment type="caution">
    <text evidence="1">The sequence shown here is derived from an EMBL/GenBank/DDBJ whole genome shotgun (WGS) entry which is preliminary data.</text>
</comment>
<accession>A0ACB7WWT2</accession>